<dbReference type="InterPro" id="IPR036388">
    <property type="entry name" value="WH-like_DNA-bd_sf"/>
</dbReference>
<keyword evidence="7" id="KW-1185">Reference proteome</keyword>
<evidence type="ECO:0000313" key="6">
    <source>
        <dbReference type="EMBL" id="MEJ5905612.1"/>
    </source>
</evidence>
<dbReference type="Gene3D" id="3.30.450.40">
    <property type="match status" value="1"/>
</dbReference>
<evidence type="ECO:0000256" key="3">
    <source>
        <dbReference type="ARBA" id="ARBA00023163"/>
    </source>
</evidence>
<feature type="domain" description="HTH iclR-type" evidence="4">
    <location>
        <begin position="80"/>
        <end position="141"/>
    </location>
</feature>
<dbReference type="InterPro" id="IPR005471">
    <property type="entry name" value="Tscrpt_reg_IclR_N"/>
</dbReference>
<dbReference type="RefSeq" id="WP_082435142.1">
    <property type="nucleotide sequence ID" value="NZ_JBBHLD010000009.1"/>
</dbReference>
<comment type="caution">
    <text evidence="6">The sequence shown here is derived from an EMBL/GenBank/DDBJ whole genome shotgun (WGS) entry which is preliminary data.</text>
</comment>
<sequence length="332" mass="36748">MLPWAPFWGSQRRTKSAAPRVYPPGEQTPQCRLPLIVASSMIAASGVVSIQGHDPARAIRVRDGFSYQCAEVTMEKGVPIRTVSRSLQVLKLMNRNDSMSLMEISKAIHLPYPTTFRIVQTLIHEGFMECESTRKRYRVTRQVQSLSSGYNERGNLIKVARPFIVELTLRFGWPVTVSTGVGEAVIIRDSTYAMSSLALNHYYPGYTFPLLECAAGLVHVAWLGEAERGELLDHLQEEAWDSEMLARCRDADWAAGIRSQGFVSHQRSQCTANPGRTSSLSAPILLEGFEQGQLTLSYLADDLSVEQAIQTCAGPLQDCAWDIAQALGDARA</sequence>
<dbReference type="InterPro" id="IPR036390">
    <property type="entry name" value="WH_DNA-bd_sf"/>
</dbReference>
<dbReference type="InterPro" id="IPR029016">
    <property type="entry name" value="GAF-like_dom_sf"/>
</dbReference>
<gene>
    <name evidence="6" type="ORF">V7V80_13060</name>
</gene>
<keyword evidence="1" id="KW-0805">Transcription regulation</keyword>
<dbReference type="PROSITE" id="PS51078">
    <property type="entry name" value="ICLR_ED"/>
    <property type="match status" value="1"/>
</dbReference>
<dbReference type="Proteomes" id="UP001377692">
    <property type="component" value="Unassembled WGS sequence"/>
</dbReference>
<dbReference type="InterPro" id="IPR050707">
    <property type="entry name" value="HTH_MetabolicPath_Reg"/>
</dbReference>
<evidence type="ECO:0000256" key="1">
    <source>
        <dbReference type="ARBA" id="ARBA00023015"/>
    </source>
</evidence>
<dbReference type="PANTHER" id="PTHR30136">
    <property type="entry name" value="HELIX-TURN-HELIX TRANSCRIPTIONAL REGULATOR, ICLR FAMILY"/>
    <property type="match status" value="1"/>
</dbReference>
<protein>
    <submittedName>
        <fullName evidence="6">Helix-turn-helix domain-containing protein</fullName>
    </submittedName>
</protein>
<dbReference type="SUPFAM" id="SSF55781">
    <property type="entry name" value="GAF domain-like"/>
    <property type="match status" value="1"/>
</dbReference>
<evidence type="ECO:0000313" key="7">
    <source>
        <dbReference type="Proteomes" id="UP001377692"/>
    </source>
</evidence>
<organism evidence="6 7">
    <name type="scientific">Pseudomonas kermanshahensis</name>
    <dbReference type="NCBI Taxonomy" id="2745482"/>
    <lineage>
        <taxon>Bacteria</taxon>
        <taxon>Pseudomonadati</taxon>
        <taxon>Pseudomonadota</taxon>
        <taxon>Gammaproteobacteria</taxon>
        <taxon>Pseudomonadales</taxon>
        <taxon>Pseudomonadaceae</taxon>
        <taxon>Pseudomonas</taxon>
    </lineage>
</organism>
<dbReference type="PROSITE" id="PS51077">
    <property type="entry name" value="HTH_ICLR"/>
    <property type="match status" value="1"/>
</dbReference>
<evidence type="ECO:0000259" key="4">
    <source>
        <dbReference type="PROSITE" id="PS51077"/>
    </source>
</evidence>
<dbReference type="Pfam" id="PF09339">
    <property type="entry name" value="HTH_IclR"/>
    <property type="match status" value="1"/>
</dbReference>
<reference evidence="6 7" key="1">
    <citation type="submission" date="2024-02" db="EMBL/GenBank/DDBJ databases">
        <title>Identification of pathogenicity and growth-promoting functions of Pseudomonas putida variants.</title>
        <authorList>
            <person name="Sun J."/>
        </authorList>
    </citation>
    <scope>NUCLEOTIDE SEQUENCE [LARGE SCALE GENOMIC DNA]</scope>
    <source>
        <strain evidence="6 7">A04</strain>
    </source>
</reference>
<dbReference type="SUPFAM" id="SSF46785">
    <property type="entry name" value="Winged helix' DNA-binding domain"/>
    <property type="match status" value="1"/>
</dbReference>
<evidence type="ECO:0000256" key="2">
    <source>
        <dbReference type="ARBA" id="ARBA00023125"/>
    </source>
</evidence>
<accession>A0ABU8R6Y9</accession>
<evidence type="ECO:0000259" key="5">
    <source>
        <dbReference type="PROSITE" id="PS51078"/>
    </source>
</evidence>
<name>A0ABU8R6Y9_9PSED</name>
<keyword evidence="3" id="KW-0804">Transcription</keyword>
<dbReference type="Gene3D" id="1.10.10.10">
    <property type="entry name" value="Winged helix-like DNA-binding domain superfamily/Winged helix DNA-binding domain"/>
    <property type="match status" value="1"/>
</dbReference>
<feature type="domain" description="IclR-ED" evidence="5">
    <location>
        <begin position="142"/>
        <end position="329"/>
    </location>
</feature>
<dbReference type="PANTHER" id="PTHR30136:SF23">
    <property type="entry name" value="DNA-BINDING TRANSCRIPTIONAL ACTIVATOR MHPR"/>
    <property type="match status" value="1"/>
</dbReference>
<dbReference type="SMART" id="SM00346">
    <property type="entry name" value="HTH_ICLR"/>
    <property type="match status" value="1"/>
</dbReference>
<dbReference type="EMBL" id="JBBHLD010000009">
    <property type="protein sequence ID" value="MEJ5905612.1"/>
    <property type="molecule type" value="Genomic_DNA"/>
</dbReference>
<dbReference type="InterPro" id="IPR014757">
    <property type="entry name" value="Tscrpt_reg_IclR_C"/>
</dbReference>
<proteinExistence type="predicted"/>
<keyword evidence="2" id="KW-0238">DNA-binding</keyword>